<gene>
    <name evidence="1" type="ORF">AFUS01_LOCUS27272</name>
</gene>
<reference evidence="1" key="1">
    <citation type="submission" date="2021-06" db="EMBL/GenBank/DDBJ databases">
        <authorList>
            <person name="Hodson N. C."/>
            <person name="Mongue J. A."/>
            <person name="Jaron S. K."/>
        </authorList>
    </citation>
    <scope>NUCLEOTIDE SEQUENCE</scope>
</reference>
<sequence length="103" mass="12047">MMSPYLANNHAQLRGILILEQQRGLVLESERKSEDFHLGVFHVRQILRDSIRGRQEPHRCTFREYIDTQPISTSALYISVPRERGGDRYLRLILLLSPLFISI</sequence>
<evidence type="ECO:0000313" key="1">
    <source>
        <dbReference type="EMBL" id="CAG7816660.1"/>
    </source>
</evidence>
<dbReference type="Proteomes" id="UP000708208">
    <property type="component" value="Unassembled WGS sequence"/>
</dbReference>
<dbReference type="EMBL" id="CAJVCH010375314">
    <property type="protein sequence ID" value="CAG7816660.1"/>
    <property type="molecule type" value="Genomic_DNA"/>
</dbReference>
<proteinExistence type="predicted"/>
<protein>
    <submittedName>
        <fullName evidence="1">Uncharacterized protein</fullName>
    </submittedName>
</protein>
<dbReference type="AlphaFoldDB" id="A0A8J2KKI1"/>
<accession>A0A8J2KKI1</accession>
<keyword evidence="2" id="KW-1185">Reference proteome</keyword>
<evidence type="ECO:0000313" key="2">
    <source>
        <dbReference type="Proteomes" id="UP000708208"/>
    </source>
</evidence>
<comment type="caution">
    <text evidence="1">The sequence shown here is derived from an EMBL/GenBank/DDBJ whole genome shotgun (WGS) entry which is preliminary data.</text>
</comment>
<name>A0A8J2KKI1_9HEXA</name>
<organism evidence="1 2">
    <name type="scientific">Allacma fusca</name>
    <dbReference type="NCBI Taxonomy" id="39272"/>
    <lineage>
        <taxon>Eukaryota</taxon>
        <taxon>Metazoa</taxon>
        <taxon>Ecdysozoa</taxon>
        <taxon>Arthropoda</taxon>
        <taxon>Hexapoda</taxon>
        <taxon>Collembola</taxon>
        <taxon>Symphypleona</taxon>
        <taxon>Sminthuridae</taxon>
        <taxon>Allacma</taxon>
    </lineage>
</organism>